<dbReference type="Gene3D" id="1.10.10.2150">
    <property type="entry name" value="Ribosomal RNA-processing protein 8, N-terminal domain"/>
    <property type="match status" value="1"/>
</dbReference>
<evidence type="ECO:0000256" key="10">
    <source>
        <dbReference type="SAM" id="MobiDB-lite"/>
    </source>
</evidence>
<dbReference type="EC" id="2.1.1.-" evidence="9"/>
<dbReference type="SUPFAM" id="SSF53335">
    <property type="entry name" value="S-adenosyl-L-methionine-dependent methyltransferases"/>
    <property type="match status" value="1"/>
</dbReference>
<feature type="region of interest" description="Disordered" evidence="10">
    <location>
        <begin position="19"/>
        <end position="106"/>
    </location>
</feature>
<evidence type="ECO:0000256" key="8">
    <source>
        <dbReference type="ARBA" id="ARBA00076672"/>
    </source>
</evidence>
<sequence>MSLFKVEGWDVPSQVIPAISPSKKRKRGKQPDVSGYVESTKITPKIEKSNSRKNTKLNGQKKSRRGSPKINARGDAVVNNQSTKSNNASKDKILRTEEHKNESMTDLQARMKNKLEGARFRWINEMLYTADSSKSLELMQNDPNLFQEYHSGFRSQVLSWPQNPVQHFISVLSSSPEGTVVVDLGCGEAALAKSLIPKGICVLSYDLVRCPPYVIEADICQWIPLPGSEHSDEGHVVDVCVCALSLMGTNWVGCIRECWRILKMSGKLKIAEVTSRFTNVKAFIDLVANIGFKLKSEDQSNTHFTLFEFQKISRSHLQENQWLQLAAKHDVLKPCEYKRR</sequence>
<comment type="function">
    <text evidence="9">S-adenosyl-L-methionine-dependent methyltransferase that specifically methylates the N(1) position of adenine in helix 25.1 in 25S rRNA. Required both for ribosomal 40S and 60S subunits biogenesis. Required for efficient pre-rRNA cleavage at site A2.</text>
</comment>
<dbReference type="Gene3D" id="3.40.50.150">
    <property type="entry name" value="Vaccinia Virus protein VP39"/>
    <property type="match status" value="1"/>
</dbReference>
<protein>
    <recommendedName>
        <fullName evidence="8 9">Ribosomal RNA-processing protein 8</fullName>
        <ecNumber evidence="9">2.1.1.-</ecNumber>
    </recommendedName>
</protein>
<dbReference type="PANTHER" id="PTHR12787:SF0">
    <property type="entry name" value="RIBOSOMAL RNA-PROCESSING PROTEIN 8"/>
    <property type="match status" value="1"/>
</dbReference>
<evidence type="ECO:0000313" key="12">
    <source>
        <dbReference type="Proteomes" id="UP001050691"/>
    </source>
</evidence>
<keyword evidence="12" id="KW-1185">Reference proteome</keyword>
<feature type="compositionally biased region" description="Basic residues" evidence="10">
    <location>
        <begin position="51"/>
        <end position="67"/>
    </location>
</feature>
<dbReference type="Proteomes" id="UP001050691">
    <property type="component" value="Unassembled WGS sequence"/>
</dbReference>
<evidence type="ECO:0000256" key="7">
    <source>
        <dbReference type="ARBA" id="ARBA00023242"/>
    </source>
</evidence>
<dbReference type="AlphaFoldDB" id="A0AAV4ZZX6"/>
<feature type="compositionally biased region" description="Basic and acidic residues" evidence="10">
    <location>
        <begin position="89"/>
        <end position="103"/>
    </location>
</feature>
<comment type="caution">
    <text evidence="11">The sequence shown here is derived from an EMBL/GenBank/DDBJ whole genome shotgun (WGS) entry which is preliminary data.</text>
</comment>
<evidence type="ECO:0000256" key="9">
    <source>
        <dbReference type="RuleBase" id="RU365074"/>
    </source>
</evidence>
<dbReference type="InterPro" id="IPR007823">
    <property type="entry name" value="RRP8"/>
</dbReference>
<dbReference type="GO" id="GO:0042273">
    <property type="term" value="P:ribosomal large subunit biogenesis"/>
    <property type="evidence" value="ECO:0007669"/>
    <property type="project" value="TreeGrafter"/>
</dbReference>
<keyword evidence="3 9" id="KW-0698">rRNA processing</keyword>
<gene>
    <name evidence="11" type="ORF">Clacol_001717</name>
</gene>
<accession>A0AAV4ZZX6</accession>
<dbReference type="GO" id="GO:0016433">
    <property type="term" value="F:rRNA (adenine) methyltransferase activity"/>
    <property type="evidence" value="ECO:0007669"/>
    <property type="project" value="UniProtKB-ARBA"/>
</dbReference>
<keyword evidence="4 9" id="KW-0489">Methyltransferase</keyword>
<evidence type="ECO:0000256" key="2">
    <source>
        <dbReference type="ARBA" id="ARBA00006301"/>
    </source>
</evidence>
<dbReference type="GO" id="GO:0005730">
    <property type="term" value="C:nucleolus"/>
    <property type="evidence" value="ECO:0007669"/>
    <property type="project" value="UniProtKB-SubCell"/>
</dbReference>
<dbReference type="Pfam" id="PF05148">
    <property type="entry name" value="Methyltransf_8"/>
    <property type="match status" value="1"/>
</dbReference>
<keyword evidence="6 9" id="KW-0949">S-adenosyl-L-methionine</keyword>
<dbReference type="PANTHER" id="PTHR12787">
    <property type="entry name" value="RIBOSOMAL RNA-PROCESSING PROTEIN 8"/>
    <property type="match status" value="1"/>
</dbReference>
<evidence type="ECO:0000256" key="6">
    <source>
        <dbReference type="ARBA" id="ARBA00022691"/>
    </source>
</evidence>
<evidence type="ECO:0000256" key="5">
    <source>
        <dbReference type="ARBA" id="ARBA00022679"/>
    </source>
</evidence>
<evidence type="ECO:0000256" key="4">
    <source>
        <dbReference type="ARBA" id="ARBA00022603"/>
    </source>
</evidence>
<reference evidence="11" key="1">
    <citation type="submission" date="2021-10" db="EMBL/GenBank/DDBJ databases">
        <title>De novo Genome Assembly of Clathrus columnatus (Basidiomycota, Fungi) Using Illumina and Nanopore Sequence Data.</title>
        <authorList>
            <person name="Ogiso-Tanaka E."/>
            <person name="Itagaki H."/>
            <person name="Hosoya T."/>
            <person name="Hosaka K."/>
        </authorList>
    </citation>
    <scope>NUCLEOTIDE SEQUENCE</scope>
    <source>
        <strain evidence="11">MO-923</strain>
    </source>
</reference>
<dbReference type="InterPro" id="IPR042036">
    <property type="entry name" value="RRP8_N"/>
</dbReference>
<evidence type="ECO:0000313" key="11">
    <source>
        <dbReference type="EMBL" id="GJJ07515.1"/>
    </source>
</evidence>
<proteinExistence type="inferred from homology"/>
<name>A0AAV4ZZX6_9AGAM</name>
<dbReference type="InterPro" id="IPR029063">
    <property type="entry name" value="SAM-dependent_MTases_sf"/>
</dbReference>
<dbReference type="FunFam" id="1.10.10.2150:FF:000001">
    <property type="entry name" value="Ribosomal RNA-processing protein 8"/>
    <property type="match status" value="1"/>
</dbReference>
<comment type="similarity">
    <text evidence="2 9">Belongs to the methyltransferase superfamily. RRP8 family.</text>
</comment>
<evidence type="ECO:0000256" key="1">
    <source>
        <dbReference type="ARBA" id="ARBA00004604"/>
    </source>
</evidence>
<evidence type="ECO:0000256" key="3">
    <source>
        <dbReference type="ARBA" id="ARBA00022552"/>
    </source>
</evidence>
<feature type="compositionally biased region" description="Polar residues" evidence="10">
    <location>
        <begin position="78"/>
        <end position="88"/>
    </location>
</feature>
<keyword evidence="5 9" id="KW-0808">Transferase</keyword>
<organism evidence="11 12">
    <name type="scientific">Clathrus columnatus</name>
    <dbReference type="NCBI Taxonomy" id="1419009"/>
    <lineage>
        <taxon>Eukaryota</taxon>
        <taxon>Fungi</taxon>
        <taxon>Dikarya</taxon>
        <taxon>Basidiomycota</taxon>
        <taxon>Agaricomycotina</taxon>
        <taxon>Agaricomycetes</taxon>
        <taxon>Phallomycetidae</taxon>
        <taxon>Phallales</taxon>
        <taxon>Clathraceae</taxon>
        <taxon>Clathrus</taxon>
    </lineage>
</organism>
<keyword evidence="7 9" id="KW-0539">Nucleus</keyword>
<comment type="subcellular location">
    <subcellularLocation>
        <location evidence="1 9">Nucleus</location>
        <location evidence="1 9">Nucleolus</location>
    </subcellularLocation>
</comment>
<dbReference type="EMBL" id="BPWL01000002">
    <property type="protein sequence ID" value="GJJ07515.1"/>
    <property type="molecule type" value="Genomic_DNA"/>
</dbReference>